<dbReference type="GO" id="GO:0003677">
    <property type="term" value="F:DNA binding"/>
    <property type="evidence" value="ECO:0007669"/>
    <property type="project" value="InterPro"/>
</dbReference>
<organism evidence="2 3">
    <name type="scientific">Vreelandella aquamarina</name>
    <dbReference type="NCBI Taxonomy" id="77097"/>
    <lineage>
        <taxon>Bacteria</taxon>
        <taxon>Pseudomonadati</taxon>
        <taxon>Pseudomonadota</taxon>
        <taxon>Gammaproteobacteria</taxon>
        <taxon>Oceanospirillales</taxon>
        <taxon>Halomonadaceae</taxon>
        <taxon>Vreelandella</taxon>
    </lineage>
</organism>
<dbReference type="EMBL" id="AP022869">
    <property type="protein sequence ID" value="BCB72004.1"/>
    <property type="molecule type" value="Genomic_DNA"/>
</dbReference>
<protein>
    <recommendedName>
        <fullName evidence="1">DNA 3'-5' helicase II</fullName>
    </recommendedName>
</protein>
<accession>A0A6F8XE30</accession>
<dbReference type="GO" id="GO:0005524">
    <property type="term" value="F:ATP binding"/>
    <property type="evidence" value="ECO:0007669"/>
    <property type="project" value="UniProtKB-KW"/>
</dbReference>
<reference evidence="2 3" key="1">
    <citation type="submission" date="2020-03" db="EMBL/GenBank/DDBJ databases">
        <title>Complete Genome Sequence of Halomonas meridiana strain Eplume2, isolated from hydrothermal-plume in the north east Pacific Ocean.</title>
        <authorList>
            <person name="Kurihara Y."/>
            <person name="Kawai S."/>
            <person name="Sakai A."/>
            <person name="Galipon J."/>
            <person name="Arakawa K."/>
        </authorList>
    </citation>
    <scope>NUCLEOTIDE SEQUENCE [LARGE SCALE GENOMIC DNA]</scope>
    <source>
        <strain evidence="2 3">Eplume2</strain>
    </source>
</reference>
<keyword evidence="2" id="KW-0067">ATP-binding</keyword>
<name>A0A6F8XE30_9GAMM</name>
<proteinExistence type="predicted"/>
<dbReference type="RefSeq" id="WP_172515122.1">
    <property type="nucleotide sequence ID" value="NZ_AP022869.1"/>
</dbReference>
<dbReference type="InterPro" id="IPR027417">
    <property type="entry name" value="P-loop_NTPase"/>
</dbReference>
<gene>
    <name evidence="2" type="ORF">HMEPL2_23550</name>
</gene>
<evidence type="ECO:0000313" key="3">
    <source>
        <dbReference type="Proteomes" id="UP000501053"/>
    </source>
</evidence>
<dbReference type="PANTHER" id="PTHR11070">
    <property type="entry name" value="UVRD / RECB / PCRA DNA HELICASE FAMILY MEMBER"/>
    <property type="match status" value="1"/>
</dbReference>
<evidence type="ECO:0000256" key="1">
    <source>
        <dbReference type="ARBA" id="ARBA00034923"/>
    </source>
</evidence>
<dbReference type="AlphaFoldDB" id="A0A6F8XE30"/>
<dbReference type="Proteomes" id="UP000501053">
    <property type="component" value="Chromosome"/>
</dbReference>
<keyword evidence="3" id="KW-1185">Reference proteome</keyword>
<dbReference type="GO" id="GO:0000725">
    <property type="term" value="P:recombinational repair"/>
    <property type="evidence" value="ECO:0007669"/>
    <property type="project" value="TreeGrafter"/>
</dbReference>
<sequence>MTEPTELSPAEEASERALTAVREAIEKSNSFKLEAGAGAGKTYSLVKALQFLIKREGERLLRLNQRIACITFTNVAKEEIKARTDRSPLIHCDTIHAFCWSVISGFQSQLRVHLQELEGWSSDPWEERLKEAGGPGSRRIEYSLGYRGITDEAISIHHNDVLPLTIRLLGYEKFRNIFRYRYPVILIDEYQDTNADWIAAIREHFFGKGGPPLFGFFGDHWQKIYGDGCGELVDTTITEIGKQANFRSASAVVDCLNRMRPELKQFVLDPDVRGEVRIFHTNEWPGIRLKGPHYGGDLPDDAANNTISEVKSRLTKAGWDLSAERTKILMLTHRALGKQQGYSSLASVFRDNNSFTKKEQAHIAFFVDHLEPACRAFAAKRYGEMFAALGASKSYLLKAADKKDWSDSMTRLLEIRQTGTVADVVAHLREFRIPRIADAVEKIELRLETFDPSEGEEMPRSLMEVRKLHDIPYQEIISVTNYLEGHSPFETKHGVKGAEFENVLVIVGRGWNKYNFGKMLENVPKQDTLSEKDRATFENNRNLFYVACSRPKRRLALLFTQQLSPGALNTVESWFEKQNIESVVE</sequence>
<dbReference type="Pfam" id="PF13245">
    <property type="entry name" value="AAA_19"/>
    <property type="match status" value="1"/>
</dbReference>
<evidence type="ECO:0000313" key="2">
    <source>
        <dbReference type="EMBL" id="BCB72004.1"/>
    </source>
</evidence>
<keyword evidence="2" id="KW-0547">Nucleotide-binding</keyword>
<dbReference type="InterPro" id="IPR000212">
    <property type="entry name" value="DNA_helicase_UvrD/REP"/>
</dbReference>
<dbReference type="SUPFAM" id="SSF52540">
    <property type="entry name" value="P-loop containing nucleoside triphosphate hydrolases"/>
    <property type="match status" value="1"/>
</dbReference>
<dbReference type="PANTHER" id="PTHR11070:SF2">
    <property type="entry name" value="ATP-DEPENDENT DNA HELICASE SRS2"/>
    <property type="match status" value="1"/>
</dbReference>
<keyword evidence="2" id="KW-0378">Hydrolase</keyword>
<keyword evidence="2" id="KW-0347">Helicase</keyword>
<dbReference type="GO" id="GO:0016787">
    <property type="term" value="F:hydrolase activity"/>
    <property type="evidence" value="ECO:0007669"/>
    <property type="project" value="UniProtKB-KW"/>
</dbReference>
<dbReference type="Gene3D" id="3.40.50.300">
    <property type="entry name" value="P-loop containing nucleotide triphosphate hydrolases"/>
    <property type="match status" value="2"/>
</dbReference>
<dbReference type="GO" id="GO:0043138">
    <property type="term" value="F:3'-5' DNA helicase activity"/>
    <property type="evidence" value="ECO:0007669"/>
    <property type="project" value="TreeGrafter"/>
</dbReference>